<protein>
    <recommendedName>
        <fullName evidence="2">5'-3' DNA helicase ZGRF1-like N-terminal domain-containing protein</fullName>
    </recommendedName>
</protein>
<feature type="compositionally biased region" description="Polar residues" evidence="1">
    <location>
        <begin position="116"/>
        <end position="125"/>
    </location>
</feature>
<feature type="region of interest" description="Disordered" evidence="1">
    <location>
        <begin position="116"/>
        <end position="153"/>
    </location>
</feature>
<dbReference type="Proteomes" id="UP000836402">
    <property type="component" value="Unassembled WGS sequence"/>
</dbReference>
<dbReference type="InterPro" id="IPR018838">
    <property type="entry name" value="ZGRF1-like_N"/>
</dbReference>
<keyword evidence="6" id="KW-1185">Reference proteome</keyword>
<proteinExistence type="predicted"/>
<dbReference type="EMBL" id="LWDD02000694">
    <property type="protein sequence ID" value="KAE8257019.1"/>
    <property type="molecule type" value="Genomic_DNA"/>
</dbReference>
<gene>
    <name evidence="4" type="ORF">A4X03_0g4824</name>
    <name evidence="3" type="ORF">JKIAZH3_G4368</name>
</gene>
<reference evidence="3" key="3">
    <citation type="submission" date="2020-10" db="EMBL/GenBank/DDBJ databases">
        <authorList>
            <person name="Sedaghatjoo S."/>
        </authorList>
    </citation>
    <scope>NUCLEOTIDE SEQUENCE</scope>
    <source>
        <strain evidence="3">AZH3</strain>
    </source>
</reference>
<sequence>MSNAPDPSTRYAVTHHYQVLYSLQVEHTNRVWHDGTLDHHLMNGKVVLSDEAGESIAEDFKFIQASHKVWSQGHSLELDSKCIVEVVGFIRASRQDIRSFVRPLGSRSIQPGLNQTVQATSSSAPSYGRFVLPGQDDDEAGYQASQAPRAPASRGHFAIPIEGDDEAPSLITASQSAAGASFGPPATALNEALGMSSFGTQRSSLASKAQTERVSNEAGTSQGPSIPSNTKRRRLGTTLRR</sequence>
<dbReference type="EMBL" id="CAJHJG010001740">
    <property type="protein sequence ID" value="CAD6914314.1"/>
    <property type="molecule type" value="Genomic_DNA"/>
</dbReference>
<evidence type="ECO:0000313" key="4">
    <source>
        <dbReference type="EMBL" id="KAE8257019.1"/>
    </source>
</evidence>
<comment type="caution">
    <text evidence="4">The sequence shown here is derived from an EMBL/GenBank/DDBJ whole genome shotgun (WGS) entry which is preliminary data.</text>
</comment>
<feature type="compositionally biased region" description="Polar residues" evidence="1">
    <location>
        <begin position="216"/>
        <end position="229"/>
    </location>
</feature>
<evidence type="ECO:0000313" key="3">
    <source>
        <dbReference type="EMBL" id="CAD6914314.1"/>
    </source>
</evidence>
<dbReference type="Pfam" id="PF10382">
    <property type="entry name" value="ZGRF1-like_N"/>
    <property type="match status" value="1"/>
</dbReference>
<dbReference type="AlphaFoldDB" id="A0A177ULD5"/>
<reference evidence="4" key="1">
    <citation type="submission" date="2016-04" db="EMBL/GenBank/DDBJ databases">
        <authorList>
            <person name="Nguyen H.D."/>
            <person name="Kesanakurti P."/>
            <person name="Cullis J."/>
            <person name="Levesque C.A."/>
            <person name="Hambleton S."/>
        </authorList>
    </citation>
    <scope>NUCLEOTIDE SEQUENCE</scope>
    <source>
        <strain evidence="4">DAOMC 238032</strain>
    </source>
</reference>
<accession>A0A177ULD5</accession>
<reference evidence="4" key="2">
    <citation type="journal article" date="2019" name="IMA Fungus">
        <title>Genome sequencing and comparison of five Tilletia species to identify candidate genes for the detection of regulated species infecting wheat.</title>
        <authorList>
            <person name="Nguyen H.D.T."/>
            <person name="Sultana T."/>
            <person name="Kesanakurti P."/>
            <person name="Hambleton S."/>
        </authorList>
    </citation>
    <scope>NUCLEOTIDE SEQUENCE</scope>
    <source>
        <strain evidence="4">DAOMC 238032</strain>
    </source>
</reference>
<evidence type="ECO:0000313" key="5">
    <source>
        <dbReference type="Proteomes" id="UP000077671"/>
    </source>
</evidence>
<feature type="compositionally biased region" description="Basic residues" evidence="1">
    <location>
        <begin position="230"/>
        <end position="241"/>
    </location>
</feature>
<feature type="compositionally biased region" description="Polar residues" evidence="1">
    <location>
        <begin position="200"/>
        <end position="209"/>
    </location>
</feature>
<dbReference type="Proteomes" id="UP000077671">
    <property type="component" value="Unassembled WGS sequence"/>
</dbReference>
<feature type="region of interest" description="Disordered" evidence="1">
    <location>
        <begin position="200"/>
        <end position="241"/>
    </location>
</feature>
<feature type="domain" description="5'-3' DNA helicase ZGRF1-like N-terminal" evidence="2">
    <location>
        <begin position="15"/>
        <end position="97"/>
    </location>
</feature>
<evidence type="ECO:0000256" key="1">
    <source>
        <dbReference type="SAM" id="MobiDB-lite"/>
    </source>
</evidence>
<name>A0A177ULD5_9BASI</name>
<organism evidence="4 5">
    <name type="scientific">Tilletia caries</name>
    <name type="common">wheat bunt fungus</name>
    <dbReference type="NCBI Taxonomy" id="13290"/>
    <lineage>
        <taxon>Eukaryota</taxon>
        <taxon>Fungi</taxon>
        <taxon>Dikarya</taxon>
        <taxon>Basidiomycota</taxon>
        <taxon>Ustilaginomycotina</taxon>
        <taxon>Exobasidiomycetes</taxon>
        <taxon>Tilletiales</taxon>
        <taxon>Tilletiaceae</taxon>
        <taxon>Tilletia</taxon>
    </lineage>
</organism>
<evidence type="ECO:0000313" key="6">
    <source>
        <dbReference type="Proteomes" id="UP000836402"/>
    </source>
</evidence>
<evidence type="ECO:0000259" key="2">
    <source>
        <dbReference type="Pfam" id="PF10382"/>
    </source>
</evidence>